<sequence length="162" mass="18737">MTTLAFLVLYSVYYAMLVPTFVSLKSIDVCSSLSKTEIQLTHHRRDTAFIQITQLPRKPVEKSAHLNECRHKNIYLSNITPDWLPVKDRNVASVLCISELFRQFNNPQMNLLYPKSITLDGLQMLLSKFPHRETTKLKTYTSYVAVTCMSERSMAFYQGEHV</sequence>
<organism evidence="1 2">
    <name type="scientific">Glossina pallidipes</name>
    <name type="common">Tsetse fly</name>
    <dbReference type="NCBI Taxonomy" id="7398"/>
    <lineage>
        <taxon>Eukaryota</taxon>
        <taxon>Metazoa</taxon>
        <taxon>Ecdysozoa</taxon>
        <taxon>Arthropoda</taxon>
        <taxon>Hexapoda</taxon>
        <taxon>Insecta</taxon>
        <taxon>Pterygota</taxon>
        <taxon>Neoptera</taxon>
        <taxon>Endopterygota</taxon>
        <taxon>Diptera</taxon>
        <taxon>Brachycera</taxon>
        <taxon>Muscomorpha</taxon>
        <taxon>Hippoboscoidea</taxon>
        <taxon>Glossinidae</taxon>
        <taxon>Glossina</taxon>
    </lineage>
</organism>
<keyword evidence="2" id="KW-1185">Reference proteome</keyword>
<reference evidence="1" key="2">
    <citation type="submission" date="2020-05" db="UniProtKB">
        <authorList>
            <consortium name="EnsemblMetazoa"/>
        </authorList>
    </citation>
    <scope>IDENTIFICATION</scope>
    <source>
        <strain evidence="1">IAEA</strain>
    </source>
</reference>
<dbReference type="VEuPathDB" id="VectorBase:GPAI008814"/>
<proteinExistence type="predicted"/>
<dbReference type="EnsemblMetazoa" id="GPAI008814-RA">
    <property type="protein sequence ID" value="GPAI008814-PA"/>
    <property type="gene ID" value="GPAI008814"/>
</dbReference>
<name>A0A1A9ZAM6_GLOPL</name>
<evidence type="ECO:0000313" key="2">
    <source>
        <dbReference type="Proteomes" id="UP000092445"/>
    </source>
</evidence>
<dbReference type="Proteomes" id="UP000092445">
    <property type="component" value="Unassembled WGS sequence"/>
</dbReference>
<accession>A0A1A9ZAM6</accession>
<reference evidence="2" key="1">
    <citation type="submission" date="2014-03" db="EMBL/GenBank/DDBJ databases">
        <authorList>
            <person name="Aksoy S."/>
            <person name="Warren W."/>
            <person name="Wilson R.K."/>
        </authorList>
    </citation>
    <scope>NUCLEOTIDE SEQUENCE [LARGE SCALE GENOMIC DNA]</scope>
    <source>
        <strain evidence="2">IAEA</strain>
    </source>
</reference>
<protein>
    <submittedName>
        <fullName evidence="1">Uncharacterized protein</fullName>
    </submittedName>
</protein>
<dbReference type="AlphaFoldDB" id="A0A1A9ZAM6"/>
<evidence type="ECO:0000313" key="1">
    <source>
        <dbReference type="EnsemblMetazoa" id="GPAI008814-PA"/>
    </source>
</evidence>